<dbReference type="InterPro" id="IPR005312">
    <property type="entry name" value="DUF1759"/>
</dbReference>
<dbReference type="Pfam" id="PF03564">
    <property type="entry name" value="DUF1759"/>
    <property type="match status" value="1"/>
</dbReference>
<name>A0A6G0XET6_APHCR</name>
<dbReference type="OrthoDB" id="6622862at2759"/>
<dbReference type="EMBL" id="VUJU01007904">
    <property type="protein sequence ID" value="KAF0738688.1"/>
    <property type="molecule type" value="Genomic_DNA"/>
</dbReference>
<protein>
    <submittedName>
        <fullName evidence="2">Integrase catalytic domain-containing protein</fullName>
    </submittedName>
</protein>
<reference evidence="2 3" key="1">
    <citation type="submission" date="2019-08" db="EMBL/GenBank/DDBJ databases">
        <title>Whole genome of Aphis craccivora.</title>
        <authorList>
            <person name="Voronova N.V."/>
            <person name="Shulinski R.S."/>
            <person name="Bandarenka Y.V."/>
            <person name="Zhorov D.G."/>
            <person name="Warner D."/>
        </authorList>
    </citation>
    <scope>NUCLEOTIDE SEQUENCE [LARGE SCALE GENOMIC DNA]</scope>
    <source>
        <strain evidence="2">180601</strain>
        <tissue evidence="2">Whole Body</tissue>
    </source>
</reference>
<evidence type="ECO:0000313" key="3">
    <source>
        <dbReference type="Proteomes" id="UP000478052"/>
    </source>
</evidence>
<dbReference type="PANTHER" id="PTHR46289:SF14">
    <property type="entry name" value="DUF4371 DOMAIN-CONTAINING PROTEIN"/>
    <property type="match status" value="1"/>
</dbReference>
<dbReference type="GO" id="GO:0046983">
    <property type="term" value="F:protein dimerization activity"/>
    <property type="evidence" value="ECO:0007669"/>
    <property type="project" value="InterPro"/>
</dbReference>
<evidence type="ECO:0000313" key="2">
    <source>
        <dbReference type="EMBL" id="KAF0738688.1"/>
    </source>
</evidence>
<dbReference type="InterPro" id="IPR052958">
    <property type="entry name" value="IFN-induced_PKR_regulator"/>
</dbReference>
<dbReference type="AlphaFoldDB" id="A0A6G0XET6"/>
<proteinExistence type="predicted"/>
<accession>A0A6G0XET6</accession>
<dbReference type="PANTHER" id="PTHR46289">
    <property type="entry name" value="52 KDA REPRESSOR OF THE INHIBITOR OF THE PROTEIN KINASE-LIKE PROTEIN-RELATED"/>
    <property type="match status" value="1"/>
</dbReference>
<keyword evidence="3" id="KW-1185">Reference proteome</keyword>
<dbReference type="Pfam" id="PF05699">
    <property type="entry name" value="Dimer_Tnp_hAT"/>
    <property type="match status" value="1"/>
</dbReference>
<gene>
    <name evidence="2" type="ORF">FWK35_00024841</name>
</gene>
<dbReference type="Proteomes" id="UP000478052">
    <property type="component" value="Unassembled WGS sequence"/>
</dbReference>
<comment type="caution">
    <text evidence="2">The sequence shown here is derived from an EMBL/GenBank/DDBJ whole genome shotgun (WGS) entry which is preliminary data.</text>
</comment>
<dbReference type="InterPro" id="IPR008906">
    <property type="entry name" value="HATC_C_dom"/>
</dbReference>
<organism evidence="2 3">
    <name type="scientific">Aphis craccivora</name>
    <name type="common">Cowpea aphid</name>
    <dbReference type="NCBI Taxonomy" id="307492"/>
    <lineage>
        <taxon>Eukaryota</taxon>
        <taxon>Metazoa</taxon>
        <taxon>Ecdysozoa</taxon>
        <taxon>Arthropoda</taxon>
        <taxon>Hexapoda</taxon>
        <taxon>Insecta</taxon>
        <taxon>Pterygota</taxon>
        <taxon>Neoptera</taxon>
        <taxon>Paraneoptera</taxon>
        <taxon>Hemiptera</taxon>
        <taxon>Sternorrhyncha</taxon>
        <taxon>Aphidomorpha</taxon>
        <taxon>Aphidoidea</taxon>
        <taxon>Aphididae</taxon>
        <taxon>Aphidini</taxon>
        <taxon>Aphis</taxon>
        <taxon>Aphis</taxon>
    </lineage>
</organism>
<sequence length="400" mass="45874">MSRLICRKIITEYLCSFRLSVIENFNFILPSSKSVHNEEKIKQLVEMYQCDLYCSMIAAVNEIKIWQQKFTGIKYLPKNAIDALQNCNMSIFPSIFKLLQILATLPSGELAVYTIRRGQLLVKAQLTKFQTYINNVDVENKVSINLGRDYGAKFKLSIPASHAQVGGPVIRMKPLELPTFSGKFEEWSTFKDLFSSMVHTNPTIVDEQKCVYLRMYLCGDALALIQNLATTGDNYAIAWKTVVERYDNKQPIQKESSTCLRQFTADLNMNMQALNALGHDPYAWGALLLHVILVKLDYNTILKIYSITTASSERSFSTLKRLKTYIRNTTCENRLNGLAMMNIHSDIMIYPDDVLNKLATKIRRLRLILRNDILNINVLTSTSYFDANVYNNELTKKEYE</sequence>
<feature type="domain" description="HAT C-terminal dimerisation" evidence="1">
    <location>
        <begin position="307"/>
        <end position="346"/>
    </location>
</feature>
<evidence type="ECO:0000259" key="1">
    <source>
        <dbReference type="Pfam" id="PF05699"/>
    </source>
</evidence>